<proteinExistence type="predicted"/>
<evidence type="ECO:0000313" key="2">
    <source>
        <dbReference type="Proteomes" id="UP000003240"/>
    </source>
</evidence>
<organism evidence="1 2">
    <name type="scientific">Acetonema longum DSM 6540</name>
    <dbReference type="NCBI Taxonomy" id="1009370"/>
    <lineage>
        <taxon>Bacteria</taxon>
        <taxon>Bacillati</taxon>
        <taxon>Bacillota</taxon>
        <taxon>Negativicutes</taxon>
        <taxon>Acetonemataceae</taxon>
        <taxon>Acetonema</taxon>
    </lineage>
</organism>
<comment type="caution">
    <text evidence="1">The sequence shown here is derived from an EMBL/GenBank/DDBJ whole genome shotgun (WGS) entry which is preliminary data.</text>
</comment>
<accession>F7NL07</accession>
<feature type="non-terminal residue" evidence="1">
    <location>
        <position position="92"/>
    </location>
</feature>
<protein>
    <recommendedName>
        <fullName evidence="3">Toxin CdiA</fullName>
    </recommendedName>
</protein>
<keyword evidence="2" id="KW-1185">Reference proteome</keyword>
<reference evidence="1 2" key="1">
    <citation type="journal article" date="2011" name="EMBO J.">
        <title>Structural diversity of bacterial flagellar motors.</title>
        <authorList>
            <person name="Chen S."/>
            <person name="Beeby M."/>
            <person name="Murphy G.E."/>
            <person name="Leadbetter J.R."/>
            <person name="Hendrixson D.R."/>
            <person name="Briegel A."/>
            <person name="Li Z."/>
            <person name="Shi J."/>
            <person name="Tocheva E.I."/>
            <person name="Muller A."/>
            <person name="Dobro M.J."/>
            <person name="Jensen G.J."/>
        </authorList>
    </citation>
    <scope>NUCLEOTIDE SEQUENCE [LARGE SCALE GENOMIC DNA]</scope>
    <source>
        <strain evidence="1 2">DSM 6540</strain>
    </source>
</reference>
<evidence type="ECO:0008006" key="3">
    <source>
        <dbReference type="Google" id="ProtNLM"/>
    </source>
</evidence>
<name>F7NL07_9FIRM</name>
<dbReference type="eggNOG" id="ENOG5033D3I">
    <property type="taxonomic scope" value="Bacteria"/>
</dbReference>
<gene>
    <name evidence="1" type="ORF">ALO_13897</name>
</gene>
<dbReference type="AlphaFoldDB" id="F7NL07"/>
<dbReference type="STRING" id="1009370.ALO_13897"/>
<dbReference type="Proteomes" id="UP000003240">
    <property type="component" value="Unassembled WGS sequence"/>
</dbReference>
<evidence type="ECO:0000313" key="1">
    <source>
        <dbReference type="EMBL" id="EGO63275.1"/>
    </source>
</evidence>
<dbReference type="EMBL" id="AFGF01000123">
    <property type="protein sequence ID" value="EGO63275.1"/>
    <property type="molecule type" value="Genomic_DNA"/>
</dbReference>
<sequence length="92" mass="9004">WKKAATPEEKAKWAEGGEYKALLHAVAGGITSNLSGNGFASGAAGDGISQLAQKELGKIADPNLRLIASAAIGAAAAKAVGGNEQAGAVAAF</sequence>
<feature type="non-terminal residue" evidence="1">
    <location>
        <position position="1"/>
    </location>
</feature>